<dbReference type="EMBL" id="CAMXCT010006524">
    <property type="protein sequence ID" value="CAI4015307.1"/>
    <property type="molecule type" value="Genomic_DNA"/>
</dbReference>
<accession>A0A9P1DRF7</accession>
<keyword evidence="4" id="KW-1185">Reference proteome</keyword>
<dbReference type="EMBL" id="CAMXCT020006524">
    <property type="protein sequence ID" value="CAL1168682.1"/>
    <property type="molecule type" value="Genomic_DNA"/>
</dbReference>
<evidence type="ECO:0000313" key="4">
    <source>
        <dbReference type="Proteomes" id="UP001152797"/>
    </source>
</evidence>
<reference evidence="1" key="1">
    <citation type="submission" date="2022-10" db="EMBL/GenBank/DDBJ databases">
        <authorList>
            <person name="Chen Y."/>
            <person name="Dougan E. K."/>
            <person name="Chan C."/>
            <person name="Rhodes N."/>
            <person name="Thang M."/>
        </authorList>
    </citation>
    <scope>NUCLEOTIDE SEQUENCE</scope>
</reference>
<dbReference type="SUPFAM" id="SSF54236">
    <property type="entry name" value="Ubiquitin-like"/>
    <property type="match status" value="1"/>
</dbReference>
<organism evidence="1">
    <name type="scientific">Cladocopium goreaui</name>
    <dbReference type="NCBI Taxonomy" id="2562237"/>
    <lineage>
        <taxon>Eukaryota</taxon>
        <taxon>Sar</taxon>
        <taxon>Alveolata</taxon>
        <taxon>Dinophyceae</taxon>
        <taxon>Suessiales</taxon>
        <taxon>Symbiodiniaceae</taxon>
        <taxon>Cladocopium</taxon>
    </lineage>
</organism>
<dbReference type="Proteomes" id="UP001152797">
    <property type="component" value="Unassembled WGS sequence"/>
</dbReference>
<reference evidence="2" key="2">
    <citation type="submission" date="2024-04" db="EMBL/GenBank/DDBJ databases">
        <authorList>
            <person name="Chen Y."/>
            <person name="Shah S."/>
            <person name="Dougan E. K."/>
            <person name="Thang M."/>
            <person name="Chan C."/>
        </authorList>
    </citation>
    <scope>NUCLEOTIDE SEQUENCE [LARGE SCALE GENOMIC DNA]</scope>
</reference>
<dbReference type="AlphaFoldDB" id="A0A9P1DRF7"/>
<dbReference type="InterPro" id="IPR029071">
    <property type="entry name" value="Ubiquitin-like_domsf"/>
</dbReference>
<dbReference type="CDD" id="cd17039">
    <property type="entry name" value="Ubl_ubiquitin_like"/>
    <property type="match status" value="1"/>
</dbReference>
<dbReference type="EMBL" id="CAMXCT030006524">
    <property type="protein sequence ID" value="CAL4802619.1"/>
    <property type="molecule type" value="Genomic_DNA"/>
</dbReference>
<gene>
    <name evidence="1" type="ORF">C1SCF055_LOCUS40143</name>
</gene>
<evidence type="ECO:0000313" key="1">
    <source>
        <dbReference type="EMBL" id="CAI4015307.1"/>
    </source>
</evidence>
<dbReference type="OrthoDB" id="408876at2759"/>
<evidence type="ECO:0000313" key="3">
    <source>
        <dbReference type="EMBL" id="CAL4802619.1"/>
    </source>
</evidence>
<sequence>MARASAPVAPVVPVADVALPEPCVVLLRSALTGEDLGSFQLEQRTTLLQLKESVAKTTEVPTFHQNLMYKDRRLTRKTPELLEEILRLPEVVLTLLKDASVSNVAGTHLSKYPNCLCTPGPNEACWGYRECVKQQCPQCEEMIDEKPITVTEGGRLNGDAYGWDFLTCPECGLRQKHGWDDHD</sequence>
<name>A0A9P1DRF7_9DINO</name>
<comment type="caution">
    <text evidence="1">The sequence shown here is derived from an EMBL/GenBank/DDBJ whole genome shotgun (WGS) entry which is preliminary data.</text>
</comment>
<evidence type="ECO:0000313" key="2">
    <source>
        <dbReference type="EMBL" id="CAL1168682.1"/>
    </source>
</evidence>
<proteinExistence type="predicted"/>
<protein>
    <submittedName>
        <fullName evidence="3">Ubiquitin-like domain-containing protein</fullName>
    </submittedName>
</protein>